<gene>
    <name evidence="5" type="ORF">KCU76_g13871</name>
</gene>
<dbReference type="OrthoDB" id="5343383at2759"/>
<keyword evidence="1" id="KW-0147">Chitin-binding</keyword>
<reference evidence="5" key="1">
    <citation type="journal article" date="2021" name="J Fungi (Basel)">
        <title>Virulence traits and population genomics of the black yeast Aureobasidium melanogenum.</title>
        <authorList>
            <person name="Cernosa A."/>
            <person name="Sun X."/>
            <person name="Gostincar C."/>
            <person name="Fang C."/>
            <person name="Gunde-Cimerman N."/>
            <person name="Song Z."/>
        </authorList>
    </citation>
    <scope>NUCLEOTIDE SEQUENCE</scope>
    <source>
        <strain evidence="5">EXF-9911</strain>
    </source>
</reference>
<comment type="caution">
    <text evidence="5">The sequence shown here is derived from an EMBL/GenBank/DDBJ whole genome shotgun (WGS) entry which is preliminary data.</text>
</comment>
<feature type="non-terminal residue" evidence="5">
    <location>
        <position position="1"/>
    </location>
</feature>
<proteinExistence type="predicted"/>
<keyword evidence="3" id="KW-0843">Virulence</keyword>
<dbReference type="InterPro" id="IPR036779">
    <property type="entry name" value="LysM_dom_sf"/>
</dbReference>
<reference evidence="5" key="2">
    <citation type="submission" date="2021-08" db="EMBL/GenBank/DDBJ databases">
        <authorList>
            <person name="Gostincar C."/>
            <person name="Sun X."/>
            <person name="Song Z."/>
            <person name="Gunde-Cimerman N."/>
        </authorList>
    </citation>
    <scope>NUCLEOTIDE SEQUENCE</scope>
    <source>
        <strain evidence="5">EXF-9911</strain>
    </source>
</reference>
<feature type="compositionally biased region" description="Basic residues" evidence="4">
    <location>
        <begin position="355"/>
        <end position="369"/>
    </location>
</feature>
<dbReference type="Gene3D" id="3.10.350.10">
    <property type="entry name" value="LysM domain"/>
    <property type="match status" value="1"/>
</dbReference>
<dbReference type="InterPro" id="IPR052210">
    <property type="entry name" value="LysM1-like"/>
</dbReference>
<dbReference type="InterPro" id="IPR018392">
    <property type="entry name" value="LysM"/>
</dbReference>
<evidence type="ECO:0000256" key="2">
    <source>
        <dbReference type="ARBA" id="ARBA00022729"/>
    </source>
</evidence>
<accession>A0A9P8E7L4</accession>
<dbReference type="PANTHER" id="PTHR34997">
    <property type="entry name" value="AM15"/>
    <property type="match status" value="1"/>
</dbReference>
<dbReference type="PANTHER" id="PTHR34997:SF2">
    <property type="entry name" value="LYSM DOMAIN-CONTAINING PROTEIN-RELATED"/>
    <property type="match status" value="1"/>
</dbReference>
<dbReference type="CDD" id="cd00118">
    <property type="entry name" value="LysM"/>
    <property type="match status" value="1"/>
</dbReference>
<dbReference type="AlphaFoldDB" id="A0A9P8E7L4"/>
<dbReference type="EMBL" id="JAHFXF010000800">
    <property type="protein sequence ID" value="KAG9682340.1"/>
    <property type="molecule type" value="Genomic_DNA"/>
</dbReference>
<dbReference type="Proteomes" id="UP000779574">
    <property type="component" value="Unassembled WGS sequence"/>
</dbReference>
<organism evidence="5 6">
    <name type="scientific">Aureobasidium melanogenum</name>
    <name type="common">Aureobasidium pullulans var. melanogenum</name>
    <dbReference type="NCBI Taxonomy" id="46634"/>
    <lineage>
        <taxon>Eukaryota</taxon>
        <taxon>Fungi</taxon>
        <taxon>Dikarya</taxon>
        <taxon>Ascomycota</taxon>
        <taxon>Pezizomycotina</taxon>
        <taxon>Dothideomycetes</taxon>
        <taxon>Dothideomycetidae</taxon>
        <taxon>Dothideales</taxon>
        <taxon>Saccotheciaceae</taxon>
        <taxon>Aureobasidium</taxon>
    </lineage>
</organism>
<feature type="region of interest" description="Disordered" evidence="4">
    <location>
        <begin position="350"/>
        <end position="371"/>
    </location>
</feature>
<keyword evidence="2" id="KW-0732">Signal</keyword>
<evidence type="ECO:0000313" key="6">
    <source>
        <dbReference type="Proteomes" id="UP000779574"/>
    </source>
</evidence>
<evidence type="ECO:0000313" key="5">
    <source>
        <dbReference type="EMBL" id="KAG9682340.1"/>
    </source>
</evidence>
<name>A0A9P8E7L4_AURME</name>
<evidence type="ECO:0008006" key="7">
    <source>
        <dbReference type="Google" id="ProtNLM"/>
    </source>
</evidence>
<evidence type="ECO:0000256" key="1">
    <source>
        <dbReference type="ARBA" id="ARBA00022669"/>
    </source>
</evidence>
<evidence type="ECO:0000256" key="3">
    <source>
        <dbReference type="ARBA" id="ARBA00023026"/>
    </source>
</evidence>
<sequence>MAGDSNESSLRSPPWMLCIVEPPEEGWPSITQDSLAGLEKTEAVIELLRHLPYIEPSEDYNTQVAFGTSVIDYREIGKYKVAEGKSFQFIPAGNEEFPPDVVVLTDEGEDYYGSLLLLDTKKGTATDYQPQAPRKKGVPDPEAAPEIWRYSETLPVADLLALWEQKFRSLEWTADLFNVEGGIMLRHDRATDEAYTFLRHHLQDPTATTINKEVEMTGVVPEDPATPRSSVLQHSSQIPSKTVYYPAARPGARLTPITATILGDSGANCQTQFQAGEYYCIGIRPPSPTQSGIAANCNEYQIPKSGDYCYMFAQNNNITTDELYAWNTFLGTNGVNCQTQFQAEESRTRNIMTRSQKRKRGKKGTRTKHTAAGIPTWSPTVVLICRSTAYVWQSGRDAQFSANCG</sequence>
<evidence type="ECO:0000256" key="4">
    <source>
        <dbReference type="SAM" id="MobiDB-lite"/>
    </source>
</evidence>
<protein>
    <recommendedName>
        <fullName evidence="7">LysM domain-containing protein</fullName>
    </recommendedName>
</protein>
<dbReference type="GO" id="GO:0008061">
    <property type="term" value="F:chitin binding"/>
    <property type="evidence" value="ECO:0007669"/>
    <property type="project" value="UniProtKB-KW"/>
</dbReference>